<dbReference type="EMBL" id="CM023474">
    <property type="protein sequence ID" value="KAH7948665.1"/>
    <property type="molecule type" value="Genomic_DNA"/>
</dbReference>
<keyword evidence="2" id="KW-1185">Reference proteome</keyword>
<comment type="caution">
    <text evidence="1">The sequence shown here is derived from an EMBL/GenBank/DDBJ whole genome shotgun (WGS) entry which is preliminary data.</text>
</comment>
<gene>
    <name evidence="1" type="ORF">HPB49_000366</name>
</gene>
<proteinExistence type="predicted"/>
<evidence type="ECO:0000313" key="2">
    <source>
        <dbReference type="Proteomes" id="UP000821865"/>
    </source>
</evidence>
<protein>
    <submittedName>
        <fullName evidence="1">Uncharacterized protein</fullName>
    </submittedName>
</protein>
<reference evidence="1" key="1">
    <citation type="submission" date="2020-05" db="EMBL/GenBank/DDBJ databases">
        <title>Large-scale comparative analyses of tick genomes elucidate their genetic diversity and vector capacities.</title>
        <authorList>
            <person name="Jia N."/>
            <person name="Wang J."/>
            <person name="Shi W."/>
            <person name="Du L."/>
            <person name="Sun Y."/>
            <person name="Zhan W."/>
            <person name="Jiang J."/>
            <person name="Wang Q."/>
            <person name="Zhang B."/>
            <person name="Ji P."/>
            <person name="Sakyi L.B."/>
            <person name="Cui X."/>
            <person name="Yuan T."/>
            <person name="Jiang B."/>
            <person name="Yang W."/>
            <person name="Lam T.T.-Y."/>
            <person name="Chang Q."/>
            <person name="Ding S."/>
            <person name="Wang X."/>
            <person name="Zhu J."/>
            <person name="Ruan X."/>
            <person name="Zhao L."/>
            <person name="Wei J."/>
            <person name="Que T."/>
            <person name="Du C."/>
            <person name="Cheng J."/>
            <person name="Dai P."/>
            <person name="Han X."/>
            <person name="Huang E."/>
            <person name="Gao Y."/>
            <person name="Liu J."/>
            <person name="Shao H."/>
            <person name="Ye R."/>
            <person name="Li L."/>
            <person name="Wei W."/>
            <person name="Wang X."/>
            <person name="Wang C."/>
            <person name="Yang T."/>
            <person name="Huo Q."/>
            <person name="Li W."/>
            <person name="Guo W."/>
            <person name="Chen H."/>
            <person name="Zhou L."/>
            <person name="Ni X."/>
            <person name="Tian J."/>
            <person name="Zhou Y."/>
            <person name="Sheng Y."/>
            <person name="Liu T."/>
            <person name="Pan Y."/>
            <person name="Xia L."/>
            <person name="Li J."/>
            <person name="Zhao F."/>
            <person name="Cao W."/>
        </authorList>
    </citation>
    <scope>NUCLEOTIDE SEQUENCE</scope>
    <source>
        <strain evidence="1">Dsil-2018</strain>
    </source>
</reference>
<name>A0ACB8CNP1_DERSI</name>
<organism evidence="1 2">
    <name type="scientific">Dermacentor silvarum</name>
    <name type="common">Tick</name>
    <dbReference type="NCBI Taxonomy" id="543639"/>
    <lineage>
        <taxon>Eukaryota</taxon>
        <taxon>Metazoa</taxon>
        <taxon>Ecdysozoa</taxon>
        <taxon>Arthropoda</taxon>
        <taxon>Chelicerata</taxon>
        <taxon>Arachnida</taxon>
        <taxon>Acari</taxon>
        <taxon>Parasitiformes</taxon>
        <taxon>Ixodida</taxon>
        <taxon>Ixodoidea</taxon>
        <taxon>Ixodidae</taxon>
        <taxon>Rhipicephalinae</taxon>
        <taxon>Dermacentor</taxon>
    </lineage>
</organism>
<accession>A0ACB8CNP1</accession>
<dbReference type="Proteomes" id="UP000821865">
    <property type="component" value="Chromosome 5"/>
</dbReference>
<sequence>MKGLPARWLRMIHREVIGAHIRKFYNVSGSPQAIGALDGLHIPISPPADHAVDYYNVKGGALGDSDRSGATYTVSHGVAASKVLSEAHLSHVLERAGV</sequence>
<evidence type="ECO:0000313" key="1">
    <source>
        <dbReference type="EMBL" id="KAH7948665.1"/>
    </source>
</evidence>